<accession>A0A1Y1T207</accession>
<name>A0A1Y1T207_9FLAO</name>
<feature type="transmembrane region" description="Helical" evidence="1">
    <location>
        <begin position="7"/>
        <end position="25"/>
    </location>
</feature>
<feature type="transmembrane region" description="Helical" evidence="1">
    <location>
        <begin position="37"/>
        <end position="55"/>
    </location>
</feature>
<dbReference type="AlphaFoldDB" id="A0A1Y1T207"/>
<dbReference type="STRING" id="1185767.IIF7_13145"/>
<sequence>MIISRGWGLLGLLLPILVILIGIYFFSNDGNATKPLLAYSLMISGVLNIFSGIIFHQKSDKKHDLFFMPLSIWGIIWIVLGLFIIISA</sequence>
<proteinExistence type="predicted"/>
<feature type="transmembrane region" description="Helical" evidence="1">
    <location>
        <begin position="67"/>
        <end position="86"/>
    </location>
</feature>
<protein>
    <submittedName>
        <fullName evidence="2">Transmembrane protein</fullName>
    </submittedName>
</protein>
<gene>
    <name evidence="2" type="ORF">IIF7_13145</name>
</gene>
<evidence type="ECO:0000313" key="3">
    <source>
        <dbReference type="Proteomes" id="UP000192746"/>
    </source>
</evidence>
<evidence type="ECO:0000256" key="1">
    <source>
        <dbReference type="SAM" id="Phobius"/>
    </source>
</evidence>
<evidence type="ECO:0000313" key="2">
    <source>
        <dbReference type="EMBL" id="ORL45060.1"/>
    </source>
</evidence>
<organism evidence="2 3">
    <name type="scientific">Zunongwangia atlantica 22II14-10F7</name>
    <dbReference type="NCBI Taxonomy" id="1185767"/>
    <lineage>
        <taxon>Bacteria</taxon>
        <taxon>Pseudomonadati</taxon>
        <taxon>Bacteroidota</taxon>
        <taxon>Flavobacteriia</taxon>
        <taxon>Flavobacteriales</taxon>
        <taxon>Flavobacteriaceae</taxon>
        <taxon>Zunongwangia</taxon>
    </lineage>
</organism>
<dbReference type="OrthoDB" id="1454529at2"/>
<comment type="caution">
    <text evidence="2">The sequence shown here is derived from an EMBL/GenBank/DDBJ whole genome shotgun (WGS) entry which is preliminary data.</text>
</comment>
<dbReference type="EMBL" id="ARYN01000011">
    <property type="protein sequence ID" value="ORL45060.1"/>
    <property type="molecule type" value="Genomic_DNA"/>
</dbReference>
<keyword evidence="1 2" id="KW-0812">Transmembrane</keyword>
<reference evidence="2 3" key="1">
    <citation type="submission" date="2013-04" db="EMBL/GenBank/DDBJ databases">
        <title>Zunongwangia sp. 22II14-10F7 Genome Sequencing.</title>
        <authorList>
            <person name="Lai Q."/>
            <person name="Shao Z."/>
        </authorList>
    </citation>
    <scope>NUCLEOTIDE SEQUENCE [LARGE SCALE GENOMIC DNA]</scope>
    <source>
        <strain evidence="2 3">22II14-10F7</strain>
    </source>
</reference>
<keyword evidence="1" id="KW-1133">Transmembrane helix</keyword>
<keyword evidence="3" id="KW-1185">Reference proteome</keyword>
<keyword evidence="1" id="KW-0472">Membrane</keyword>
<dbReference type="Proteomes" id="UP000192746">
    <property type="component" value="Unassembled WGS sequence"/>
</dbReference>